<dbReference type="EMBL" id="SKBM01000034">
    <property type="protein sequence ID" value="TCZ54234.1"/>
    <property type="molecule type" value="Genomic_DNA"/>
</dbReference>
<dbReference type="OrthoDB" id="9790023at2"/>
<dbReference type="GO" id="GO:0019213">
    <property type="term" value="F:deacetylase activity"/>
    <property type="evidence" value="ECO:0007669"/>
    <property type="project" value="InterPro"/>
</dbReference>
<dbReference type="Pfam" id="PF02585">
    <property type="entry name" value="PIG-L"/>
    <property type="match status" value="1"/>
</dbReference>
<evidence type="ECO:0000313" key="1">
    <source>
        <dbReference type="EMBL" id="TCZ54234.1"/>
    </source>
</evidence>
<organism evidence="1 2">
    <name type="scientific">Roseicella aquatilis</name>
    <dbReference type="NCBI Taxonomy" id="2527868"/>
    <lineage>
        <taxon>Bacteria</taxon>
        <taxon>Pseudomonadati</taxon>
        <taxon>Pseudomonadota</taxon>
        <taxon>Alphaproteobacteria</taxon>
        <taxon>Acetobacterales</taxon>
        <taxon>Roseomonadaceae</taxon>
        <taxon>Roseicella</taxon>
    </lineage>
</organism>
<dbReference type="PANTHER" id="PTHR12993:SF30">
    <property type="entry name" value="N-ACETYL-ALPHA-D-GLUCOSAMINYL L-MALATE DEACETYLASE 1"/>
    <property type="match status" value="1"/>
</dbReference>
<dbReference type="GO" id="GO:0071793">
    <property type="term" value="P:bacillithiol biosynthetic process"/>
    <property type="evidence" value="ECO:0007669"/>
    <property type="project" value="InterPro"/>
</dbReference>
<accession>A0A4R4D3G8</accession>
<protein>
    <submittedName>
        <fullName evidence="1">Bacillithiol biosynthesis deacetylase BshB1</fullName>
    </submittedName>
</protein>
<dbReference type="InterPro" id="IPR023842">
    <property type="entry name" value="Bacillithiol_biosynth_BshB1"/>
</dbReference>
<dbReference type="RefSeq" id="WP_132295763.1">
    <property type="nucleotide sequence ID" value="NZ_SKBM01000034.1"/>
</dbReference>
<dbReference type="PANTHER" id="PTHR12993">
    <property type="entry name" value="N-ACETYLGLUCOSAMINYL-PHOSPHATIDYLINOSITOL DE-N-ACETYLASE-RELATED"/>
    <property type="match status" value="1"/>
</dbReference>
<evidence type="ECO:0000313" key="2">
    <source>
        <dbReference type="Proteomes" id="UP000295023"/>
    </source>
</evidence>
<dbReference type="GO" id="GO:0016811">
    <property type="term" value="F:hydrolase activity, acting on carbon-nitrogen (but not peptide) bonds, in linear amides"/>
    <property type="evidence" value="ECO:0007669"/>
    <property type="project" value="TreeGrafter"/>
</dbReference>
<dbReference type="NCBIfam" id="TIGR04001">
    <property type="entry name" value="thiol_BshB1"/>
    <property type="match status" value="1"/>
</dbReference>
<gene>
    <name evidence="1" type="primary">bshB1</name>
    <name evidence="1" type="ORF">EXY23_23660</name>
</gene>
<dbReference type="Proteomes" id="UP000295023">
    <property type="component" value="Unassembled WGS sequence"/>
</dbReference>
<comment type="caution">
    <text evidence="1">The sequence shown here is derived from an EMBL/GenBank/DDBJ whole genome shotgun (WGS) entry which is preliminary data.</text>
</comment>
<dbReference type="Gene3D" id="3.40.50.10320">
    <property type="entry name" value="LmbE-like"/>
    <property type="match status" value="1"/>
</dbReference>
<keyword evidence="2" id="KW-1185">Reference proteome</keyword>
<dbReference type="InterPro" id="IPR003737">
    <property type="entry name" value="GlcNAc_PI_deacetylase-related"/>
</dbReference>
<reference evidence="1 2" key="1">
    <citation type="submission" date="2019-03" db="EMBL/GenBank/DDBJ databases">
        <title>Paracraurococcus aquatilis NE82 genome sequence.</title>
        <authorList>
            <person name="Zhao Y."/>
            <person name="Du Z."/>
        </authorList>
    </citation>
    <scope>NUCLEOTIDE SEQUENCE [LARGE SCALE GENOMIC DNA]</scope>
    <source>
        <strain evidence="1 2">NE82</strain>
    </source>
</reference>
<dbReference type="InterPro" id="IPR024078">
    <property type="entry name" value="LmbE-like_dom_sf"/>
</dbReference>
<proteinExistence type="predicted"/>
<name>A0A4R4D3G8_9PROT</name>
<dbReference type="SUPFAM" id="SSF102588">
    <property type="entry name" value="LmbE-like"/>
    <property type="match status" value="1"/>
</dbReference>
<sequence>MATPPVDAAPFDLLAIAAHPDDAELGCGGALAQAAGTGARVAVIDLTLGERASRGTPALRRAERDAASAILGLGGRFDLHLPDAAITALPEPREQLAALLRRLRPKVVLAPYWEDRHPDHAAAGRLAREACFAAGLRGADAAPPFRPERVFHYMLHHPFEPSFVLDISAQWERKQAAIRAYASQFGHGEGVATALSGPGFLRMIEARAIHYGSMIGVPHGEPFRAPGPLAATVVPGLDVPHRAPGELPPYAMS</sequence>
<dbReference type="AlphaFoldDB" id="A0A4R4D3G8"/>